<dbReference type="Pfam" id="PF01734">
    <property type="entry name" value="Patatin"/>
    <property type="match status" value="1"/>
</dbReference>
<proteinExistence type="predicted"/>
<reference evidence="6 7" key="1">
    <citation type="submission" date="2022-12" db="EMBL/GenBank/DDBJ databases">
        <title>Chitinophagaceae gen. sp. nov., a new member of the family Chitinophagaceae, isolated from soil in a chemical factory.</title>
        <authorList>
            <person name="Ke Z."/>
        </authorList>
    </citation>
    <scope>NUCLEOTIDE SEQUENCE [LARGE SCALE GENOMIC DNA]</scope>
    <source>
        <strain evidence="6 7">LY-5</strain>
    </source>
</reference>
<dbReference type="EMBL" id="JAQGEF010000005">
    <property type="protein sequence ID" value="MDA3614302.1"/>
    <property type="molecule type" value="Genomic_DNA"/>
</dbReference>
<dbReference type="Gene3D" id="3.40.1090.10">
    <property type="entry name" value="Cytosolic phospholipase A2 catalytic domain"/>
    <property type="match status" value="2"/>
</dbReference>
<feature type="short sequence motif" description="GXGXXG" evidence="4">
    <location>
        <begin position="13"/>
        <end position="18"/>
    </location>
</feature>
<name>A0ABT4UHI4_9BACT</name>
<accession>A0ABT4UHI4</accession>
<sequence>MIVNNKVGIVLSGGGFRGIAHLGILEYIRELGIRYEVISGASAGALLGAFIAEGFSPTEVLQIARDEKIMGYSMLSIKRGGFFNSSVFERIIQKYIPHDSFEGLKMQLFASVTDLTNAQSLIFNHGSLSFALKASCCFPLVFQPVHYKEDIYLCDGGLMNNFPVEQVRAICNKTIGINVNPMNRMEGDLNFTGIINRIIRIVTSSYKESSKSSCDIYMEPLEINQFTTFDTKRIDAIFNFGYNYAQNFKEELETLRNSLL</sequence>
<feature type="active site" description="Nucleophile" evidence="4">
    <location>
        <position position="42"/>
    </location>
</feature>
<feature type="short sequence motif" description="DGA/G" evidence="4">
    <location>
        <begin position="155"/>
        <end position="157"/>
    </location>
</feature>
<keyword evidence="1 4" id="KW-0378">Hydrolase</keyword>
<dbReference type="InterPro" id="IPR050301">
    <property type="entry name" value="NTE"/>
</dbReference>
<evidence type="ECO:0000256" key="1">
    <source>
        <dbReference type="ARBA" id="ARBA00022801"/>
    </source>
</evidence>
<dbReference type="Proteomes" id="UP001210231">
    <property type="component" value="Unassembled WGS sequence"/>
</dbReference>
<dbReference type="InterPro" id="IPR002641">
    <property type="entry name" value="PNPLA_dom"/>
</dbReference>
<evidence type="ECO:0000256" key="4">
    <source>
        <dbReference type="PROSITE-ProRule" id="PRU01161"/>
    </source>
</evidence>
<dbReference type="RefSeq" id="WP_407030630.1">
    <property type="nucleotide sequence ID" value="NZ_JAQGEF010000005.1"/>
</dbReference>
<keyword evidence="2 4" id="KW-0442">Lipid degradation</keyword>
<comment type="caution">
    <text evidence="6">The sequence shown here is derived from an EMBL/GenBank/DDBJ whole genome shotgun (WGS) entry which is preliminary data.</text>
</comment>
<feature type="active site" description="Proton acceptor" evidence="4">
    <location>
        <position position="155"/>
    </location>
</feature>
<keyword evidence="3 4" id="KW-0443">Lipid metabolism</keyword>
<evidence type="ECO:0000313" key="7">
    <source>
        <dbReference type="Proteomes" id="UP001210231"/>
    </source>
</evidence>
<dbReference type="InterPro" id="IPR016035">
    <property type="entry name" value="Acyl_Trfase/lysoPLipase"/>
</dbReference>
<protein>
    <submittedName>
        <fullName evidence="6">Patatin-like phospholipase family protein</fullName>
    </submittedName>
</protein>
<evidence type="ECO:0000256" key="3">
    <source>
        <dbReference type="ARBA" id="ARBA00023098"/>
    </source>
</evidence>
<feature type="short sequence motif" description="GXSXG" evidence="4">
    <location>
        <begin position="40"/>
        <end position="44"/>
    </location>
</feature>
<evidence type="ECO:0000256" key="2">
    <source>
        <dbReference type="ARBA" id="ARBA00022963"/>
    </source>
</evidence>
<evidence type="ECO:0000259" key="5">
    <source>
        <dbReference type="PROSITE" id="PS51635"/>
    </source>
</evidence>
<organism evidence="6 7">
    <name type="scientific">Polluticaenibacter yanchengensis</name>
    <dbReference type="NCBI Taxonomy" id="3014562"/>
    <lineage>
        <taxon>Bacteria</taxon>
        <taxon>Pseudomonadati</taxon>
        <taxon>Bacteroidota</taxon>
        <taxon>Chitinophagia</taxon>
        <taxon>Chitinophagales</taxon>
        <taxon>Chitinophagaceae</taxon>
        <taxon>Polluticaenibacter</taxon>
    </lineage>
</organism>
<dbReference type="PANTHER" id="PTHR14226">
    <property type="entry name" value="NEUROPATHY TARGET ESTERASE/SWISS CHEESE D.MELANOGASTER"/>
    <property type="match status" value="1"/>
</dbReference>
<gene>
    <name evidence="6" type="ORF">O3P16_05750</name>
</gene>
<keyword evidence="7" id="KW-1185">Reference proteome</keyword>
<dbReference type="PANTHER" id="PTHR14226:SF29">
    <property type="entry name" value="NEUROPATHY TARGET ESTERASE SWS"/>
    <property type="match status" value="1"/>
</dbReference>
<evidence type="ECO:0000313" key="6">
    <source>
        <dbReference type="EMBL" id="MDA3614302.1"/>
    </source>
</evidence>
<dbReference type="SUPFAM" id="SSF52151">
    <property type="entry name" value="FabD/lysophospholipase-like"/>
    <property type="match status" value="1"/>
</dbReference>
<dbReference type="PROSITE" id="PS51635">
    <property type="entry name" value="PNPLA"/>
    <property type="match status" value="1"/>
</dbReference>
<feature type="domain" description="PNPLA" evidence="5">
    <location>
        <begin position="9"/>
        <end position="168"/>
    </location>
</feature>